<dbReference type="Pfam" id="PF12639">
    <property type="entry name" value="Colicin-DNase"/>
    <property type="match status" value="1"/>
</dbReference>
<proteinExistence type="predicted"/>
<evidence type="ECO:0000313" key="3">
    <source>
        <dbReference type="Proteomes" id="UP000028073"/>
    </source>
</evidence>
<protein>
    <submittedName>
        <fullName evidence="2">Uncharacterized protein</fullName>
    </submittedName>
</protein>
<dbReference type="STRING" id="1137799.GZ78_27860"/>
<dbReference type="Proteomes" id="UP000028073">
    <property type="component" value="Unassembled WGS sequence"/>
</dbReference>
<reference evidence="2 3" key="1">
    <citation type="submission" date="2014-06" db="EMBL/GenBank/DDBJ databases">
        <title>Whole Genome Sequences of Three Symbiotic Endozoicomonas Bacteria.</title>
        <authorList>
            <person name="Neave M.J."/>
            <person name="Apprill A."/>
            <person name="Voolstra C.R."/>
        </authorList>
    </citation>
    <scope>NUCLEOTIDE SEQUENCE [LARGE SCALE GENOMIC DNA]</scope>
    <source>
        <strain evidence="2 3">DSM 25634</strain>
    </source>
</reference>
<dbReference type="AlphaFoldDB" id="A0A081N1C2"/>
<sequence length="64" mass="7175">MADEALAQQLGVSRKEVTQMRKSQDLTFHEVEDMRTMQLMPSKPHSKLGHLGGVGEAKRLEALQ</sequence>
<accession>A0A081N1C2</accession>
<evidence type="ECO:0000313" key="2">
    <source>
        <dbReference type="EMBL" id="KEQ12245.1"/>
    </source>
</evidence>
<organism evidence="2 3">
    <name type="scientific">Endozoicomonas numazuensis</name>
    <dbReference type="NCBI Taxonomy" id="1137799"/>
    <lineage>
        <taxon>Bacteria</taxon>
        <taxon>Pseudomonadati</taxon>
        <taxon>Pseudomonadota</taxon>
        <taxon>Gammaproteobacteria</taxon>
        <taxon>Oceanospirillales</taxon>
        <taxon>Endozoicomonadaceae</taxon>
        <taxon>Endozoicomonas</taxon>
    </lineage>
</organism>
<comment type="caution">
    <text evidence="2">The sequence shown here is derived from an EMBL/GenBank/DDBJ whole genome shotgun (WGS) entry which is preliminary data.</text>
</comment>
<feature type="region of interest" description="Disordered" evidence="1">
    <location>
        <begin position="40"/>
        <end position="64"/>
    </location>
</feature>
<name>A0A081N1C2_9GAMM</name>
<keyword evidence="3" id="KW-1185">Reference proteome</keyword>
<evidence type="ECO:0000256" key="1">
    <source>
        <dbReference type="SAM" id="MobiDB-lite"/>
    </source>
</evidence>
<gene>
    <name evidence="2" type="ORF">GZ78_27860</name>
</gene>
<dbReference type="EMBL" id="JOKH01000010">
    <property type="protein sequence ID" value="KEQ12245.1"/>
    <property type="molecule type" value="Genomic_DNA"/>
</dbReference>